<accession>V5SIA4</accession>
<dbReference type="PATRIC" id="fig|1029756.8.peg.3484"/>
<protein>
    <submittedName>
        <fullName evidence="2">Uncharacterized protein</fullName>
    </submittedName>
</protein>
<sequence length="49" mass="5604">MDDRKNIDPTDSRQATPQRMNYRVLTRSLLIALVVAAVVYVFFYSQSPG</sequence>
<evidence type="ECO:0000313" key="3">
    <source>
        <dbReference type="Proteomes" id="UP000018542"/>
    </source>
</evidence>
<name>V5SIA4_9HYPH</name>
<keyword evidence="1" id="KW-0812">Transmembrane</keyword>
<evidence type="ECO:0000313" key="2">
    <source>
        <dbReference type="EMBL" id="AHB49674.1"/>
    </source>
</evidence>
<dbReference type="HOGENOM" id="CLU_3136585_0_0_5"/>
<dbReference type="RefSeq" id="WP_023788637.1">
    <property type="nucleotide sequence ID" value="NC_022997.1"/>
</dbReference>
<reference evidence="2 3" key="1">
    <citation type="journal article" date="2014" name="Genome Announc.">
        <title>Complete Genome Sequence of Hyphomicrobium nitrativorans Strain NL23, a Denitrifying Bacterium Isolated from Biofilm of a Methanol-Fed Denitrification System Treating Seawater at the Montreal Biodome.</title>
        <authorList>
            <person name="Martineau C."/>
            <person name="Villeneuve C."/>
            <person name="Mauffrey F."/>
            <person name="Villemur R."/>
        </authorList>
    </citation>
    <scope>NUCLEOTIDE SEQUENCE [LARGE SCALE GENOMIC DNA]</scope>
    <source>
        <strain evidence="2">NL23</strain>
    </source>
</reference>
<proteinExistence type="predicted"/>
<dbReference type="OrthoDB" id="1350099at28211"/>
<dbReference type="STRING" id="1029756.W911_16725"/>
<dbReference type="EMBL" id="CP006912">
    <property type="protein sequence ID" value="AHB49674.1"/>
    <property type="molecule type" value="Genomic_DNA"/>
</dbReference>
<dbReference type="KEGG" id="hni:W911_16725"/>
<organism evidence="2 3">
    <name type="scientific">Hyphomicrobium nitrativorans NL23</name>
    <dbReference type="NCBI Taxonomy" id="1029756"/>
    <lineage>
        <taxon>Bacteria</taxon>
        <taxon>Pseudomonadati</taxon>
        <taxon>Pseudomonadota</taxon>
        <taxon>Alphaproteobacteria</taxon>
        <taxon>Hyphomicrobiales</taxon>
        <taxon>Hyphomicrobiaceae</taxon>
        <taxon>Hyphomicrobium</taxon>
    </lineage>
</organism>
<feature type="transmembrane region" description="Helical" evidence="1">
    <location>
        <begin position="24"/>
        <end position="43"/>
    </location>
</feature>
<dbReference type="Proteomes" id="UP000018542">
    <property type="component" value="Chromosome"/>
</dbReference>
<evidence type="ECO:0000256" key="1">
    <source>
        <dbReference type="SAM" id="Phobius"/>
    </source>
</evidence>
<keyword evidence="3" id="KW-1185">Reference proteome</keyword>
<keyword evidence="1" id="KW-0472">Membrane</keyword>
<keyword evidence="1" id="KW-1133">Transmembrane helix</keyword>
<dbReference type="AlphaFoldDB" id="V5SIA4"/>
<gene>
    <name evidence="2" type="ORF">W911_16725</name>
</gene>